<evidence type="ECO:0000256" key="1">
    <source>
        <dbReference type="SAM" id="Phobius"/>
    </source>
</evidence>
<sequence length="329" mass="33845">MTEFCTQCGAARIAGNRFCAHCGKAFATAATPSPAAASPATPASPYVPPPIPFQAQPVHQPSPVNRNQLLIGGVALAALLVAGIAWWAFSDLQVNGIQPKAKAAVDKGAVATAPVASAEAPYADDFLSPADEPMVTRGPVALLPLPGQSAGAPLRSMPENAALTGRWVRGTDGTSRWFRVNGGGYLPAAAVVAAPATAPVVRPFDMNAAFGAPLRSYFEVAEREHRRALEIAQKKGGDETAASGFATVPSRSLVGVTVTGVGAHWEASTVMFRENVGTVAAALRRAGWQVARDGTINVGPDVAESCSISSASQWPEFATYGATVLSCGV</sequence>
<feature type="transmembrane region" description="Helical" evidence="1">
    <location>
        <begin position="69"/>
        <end position="89"/>
    </location>
</feature>
<organism evidence="2 3">
    <name type="scientific">Sphingomonas lacunae</name>
    <dbReference type="NCBI Taxonomy" id="2698828"/>
    <lineage>
        <taxon>Bacteria</taxon>
        <taxon>Pseudomonadati</taxon>
        <taxon>Pseudomonadota</taxon>
        <taxon>Alphaproteobacteria</taxon>
        <taxon>Sphingomonadales</taxon>
        <taxon>Sphingomonadaceae</taxon>
        <taxon>Sphingomonas</taxon>
    </lineage>
</organism>
<accession>A0A6M4AW65</accession>
<dbReference type="KEGG" id="slan:GV829_07230"/>
<keyword evidence="1" id="KW-1133">Transmembrane helix</keyword>
<dbReference type="EMBL" id="CP053015">
    <property type="protein sequence ID" value="QJQ32269.1"/>
    <property type="molecule type" value="Genomic_DNA"/>
</dbReference>
<keyword evidence="1" id="KW-0812">Transmembrane</keyword>
<dbReference type="AlphaFoldDB" id="A0A6M4AW65"/>
<name>A0A6M4AW65_9SPHN</name>
<keyword evidence="1" id="KW-0472">Membrane</keyword>
<proteinExistence type="predicted"/>
<protein>
    <submittedName>
        <fullName evidence="2">Zinc ribbon domain-containing protein</fullName>
    </submittedName>
</protein>
<gene>
    <name evidence="2" type="ORF">GV829_07230</name>
</gene>
<dbReference type="Proteomes" id="UP000503018">
    <property type="component" value="Chromosome"/>
</dbReference>
<keyword evidence="3" id="KW-1185">Reference proteome</keyword>
<reference evidence="2 3" key="1">
    <citation type="submission" date="2020-01" db="EMBL/GenBank/DDBJ databases">
        <title>Sphingomonas sp. strain CSW-10.</title>
        <authorList>
            <person name="Chen W.-M."/>
        </authorList>
    </citation>
    <scope>NUCLEOTIDE SEQUENCE [LARGE SCALE GENOMIC DNA]</scope>
    <source>
        <strain evidence="2 3">CSW-10</strain>
    </source>
</reference>
<evidence type="ECO:0000313" key="3">
    <source>
        <dbReference type="Proteomes" id="UP000503018"/>
    </source>
</evidence>
<dbReference type="RefSeq" id="WP_169945342.1">
    <property type="nucleotide sequence ID" value="NZ_CP053015.1"/>
</dbReference>
<evidence type="ECO:0000313" key="2">
    <source>
        <dbReference type="EMBL" id="QJQ32269.1"/>
    </source>
</evidence>